<protein>
    <submittedName>
        <fullName evidence="10">Putative mfs transporter</fullName>
    </submittedName>
</protein>
<reference evidence="10 11" key="1">
    <citation type="submission" date="2015-05" db="EMBL/GenBank/DDBJ databases">
        <title>Distinctive expansion of gene families associated with plant cell wall degradation and secondary metabolism in the genomes of grapevine trunk pathogens.</title>
        <authorList>
            <person name="Lawrence D.P."/>
            <person name="Travadon R."/>
            <person name="Rolshausen P.E."/>
            <person name="Baumgartner K."/>
        </authorList>
    </citation>
    <scope>NUCLEOTIDE SEQUENCE [LARGE SCALE GENOMIC DNA]</scope>
    <source>
        <strain evidence="10">UCRPC4</strain>
    </source>
</reference>
<feature type="transmembrane region" description="Helical" evidence="8">
    <location>
        <begin position="144"/>
        <end position="166"/>
    </location>
</feature>
<dbReference type="Gene3D" id="1.20.1250.20">
    <property type="entry name" value="MFS general substrate transporter like domains"/>
    <property type="match status" value="2"/>
</dbReference>
<comment type="similarity">
    <text evidence="6">Belongs to the major facilitator superfamily. Allantoate permease family.</text>
</comment>
<keyword evidence="4 8" id="KW-1133">Transmembrane helix</keyword>
<sequence>MAATESIDEKALGNGMARTPTRTEDGECESVQIAQIDPVEERKLLAKLDLAFIPVIMLVYLSCFLDRSNIGNVKVAGMPEDIGANTNQYNTAVSIFYATYVTFETPFAILLKKLTPRLLLSSLCVVWSLVTIFTGFIQTPGGLYATRLILGACEAGLFPGLNLYLTMVYRREEQAKRVAYLFSCAALSGAFGGLLAYAILQMDGVAGYAGWRWVYIIEGLFSIVITLVVWFGLPTNPAESWFLTPEQKEMMRIRQAQTRLYMGKDKFDWREVKIAFRDPKLYLSGCIQFCQDILLYGFSTFLPAILKGSGYDSLQSNYLTIPVYIFGALTFYLFAYLSDRFLYRSPFLLFANLFGIIGYIILLTVDRNGVKYFATFLVAIAVYNGPGCNLVWLNVNVAPHYRRATVIGFQQTMGNSAGIVAGQIYRQTPYTLGHAFSLGSVIVSQMLIVGKAYYIWTQNKKKEKIANGEMEDTRKVQDGDRAVNFKYHL</sequence>
<keyword evidence="3 8" id="KW-0812">Transmembrane</keyword>
<dbReference type="GO" id="GO:0022857">
    <property type="term" value="F:transmembrane transporter activity"/>
    <property type="evidence" value="ECO:0007669"/>
    <property type="project" value="InterPro"/>
</dbReference>
<feature type="transmembrane region" description="Helical" evidence="8">
    <location>
        <begin position="50"/>
        <end position="70"/>
    </location>
</feature>
<dbReference type="InterPro" id="IPR020846">
    <property type="entry name" value="MFS_dom"/>
</dbReference>
<evidence type="ECO:0000256" key="4">
    <source>
        <dbReference type="ARBA" id="ARBA00022989"/>
    </source>
</evidence>
<dbReference type="AlphaFoldDB" id="A0A0G2DX57"/>
<dbReference type="FunFam" id="1.20.1250.20:FF:000018">
    <property type="entry name" value="MFS transporter permease"/>
    <property type="match status" value="1"/>
</dbReference>
<feature type="transmembrane region" description="Helical" evidence="8">
    <location>
        <begin position="90"/>
        <end position="111"/>
    </location>
</feature>
<feature type="domain" description="Major facilitator superfamily (MFS) profile" evidence="9">
    <location>
        <begin position="52"/>
        <end position="462"/>
    </location>
</feature>
<dbReference type="GO" id="GO:0016020">
    <property type="term" value="C:membrane"/>
    <property type="evidence" value="ECO:0007669"/>
    <property type="project" value="UniProtKB-SubCell"/>
</dbReference>
<feature type="transmembrane region" description="Helical" evidence="8">
    <location>
        <begin position="212"/>
        <end position="233"/>
    </location>
</feature>
<proteinExistence type="inferred from homology"/>
<accession>A0A0G2DX57</accession>
<dbReference type="EMBL" id="LCWF01000186">
    <property type="protein sequence ID" value="KKY15482.1"/>
    <property type="molecule type" value="Genomic_DNA"/>
</dbReference>
<feature type="transmembrane region" description="Helical" evidence="8">
    <location>
        <begin position="317"/>
        <end position="335"/>
    </location>
</feature>
<dbReference type="SUPFAM" id="SSF103473">
    <property type="entry name" value="MFS general substrate transporter"/>
    <property type="match status" value="1"/>
</dbReference>
<dbReference type="OrthoDB" id="2962993at2759"/>
<feature type="transmembrane region" description="Helical" evidence="8">
    <location>
        <begin position="435"/>
        <end position="456"/>
    </location>
</feature>
<dbReference type="CDD" id="cd17327">
    <property type="entry name" value="MFS_FEN2_like"/>
    <property type="match status" value="1"/>
</dbReference>
<comment type="subcellular location">
    <subcellularLocation>
        <location evidence="1">Membrane</location>
        <topology evidence="1">Multi-pass membrane protein</topology>
    </subcellularLocation>
</comment>
<dbReference type="PANTHER" id="PTHR43791:SF24">
    <property type="entry name" value="NICOTINIC ACID PLASMA MEMBRANE TRANSPORTER"/>
    <property type="match status" value="1"/>
</dbReference>
<organism evidence="10 11">
    <name type="scientific">Phaeomoniella chlamydospora</name>
    <name type="common">Phaeoacremonium chlamydosporum</name>
    <dbReference type="NCBI Taxonomy" id="158046"/>
    <lineage>
        <taxon>Eukaryota</taxon>
        <taxon>Fungi</taxon>
        <taxon>Dikarya</taxon>
        <taxon>Ascomycota</taxon>
        <taxon>Pezizomycotina</taxon>
        <taxon>Eurotiomycetes</taxon>
        <taxon>Chaetothyriomycetidae</taxon>
        <taxon>Phaeomoniellales</taxon>
        <taxon>Phaeomoniellaceae</taxon>
        <taxon>Phaeomoniella</taxon>
    </lineage>
</organism>
<feature type="region of interest" description="Disordered" evidence="7">
    <location>
        <begin position="1"/>
        <end position="24"/>
    </location>
</feature>
<feature type="transmembrane region" description="Helical" evidence="8">
    <location>
        <begin position="372"/>
        <end position="393"/>
    </location>
</feature>
<dbReference type="InterPro" id="IPR011701">
    <property type="entry name" value="MFS"/>
</dbReference>
<feature type="transmembrane region" description="Helical" evidence="8">
    <location>
        <begin position="118"/>
        <end position="138"/>
    </location>
</feature>
<dbReference type="Proteomes" id="UP000053317">
    <property type="component" value="Unassembled WGS sequence"/>
</dbReference>
<evidence type="ECO:0000256" key="8">
    <source>
        <dbReference type="SAM" id="Phobius"/>
    </source>
</evidence>
<evidence type="ECO:0000256" key="2">
    <source>
        <dbReference type="ARBA" id="ARBA00022448"/>
    </source>
</evidence>
<dbReference type="Pfam" id="PF07690">
    <property type="entry name" value="MFS_1"/>
    <property type="match status" value="1"/>
</dbReference>
<gene>
    <name evidence="10" type="ORF">UCRPC4_g06349</name>
</gene>
<reference evidence="10 11" key="2">
    <citation type="submission" date="2015-05" db="EMBL/GenBank/DDBJ databases">
        <authorList>
            <person name="Morales-Cruz A."/>
            <person name="Amrine K.C."/>
            <person name="Cantu D."/>
        </authorList>
    </citation>
    <scope>NUCLEOTIDE SEQUENCE [LARGE SCALE GENOMIC DNA]</scope>
    <source>
        <strain evidence="10">UCRPC4</strain>
    </source>
</reference>
<keyword evidence="2" id="KW-0813">Transport</keyword>
<evidence type="ECO:0000256" key="7">
    <source>
        <dbReference type="SAM" id="MobiDB-lite"/>
    </source>
</evidence>
<comment type="caution">
    <text evidence="10">The sequence shown here is derived from an EMBL/GenBank/DDBJ whole genome shotgun (WGS) entry which is preliminary data.</text>
</comment>
<feature type="transmembrane region" description="Helical" evidence="8">
    <location>
        <begin position="347"/>
        <end position="365"/>
    </location>
</feature>
<evidence type="ECO:0000256" key="5">
    <source>
        <dbReference type="ARBA" id="ARBA00023136"/>
    </source>
</evidence>
<dbReference type="PROSITE" id="PS50850">
    <property type="entry name" value="MFS"/>
    <property type="match status" value="1"/>
</dbReference>
<evidence type="ECO:0000259" key="9">
    <source>
        <dbReference type="PROSITE" id="PS50850"/>
    </source>
</evidence>
<keyword evidence="11" id="KW-1185">Reference proteome</keyword>
<evidence type="ECO:0000256" key="6">
    <source>
        <dbReference type="ARBA" id="ARBA00037968"/>
    </source>
</evidence>
<keyword evidence="5 8" id="KW-0472">Membrane</keyword>
<dbReference type="InterPro" id="IPR036259">
    <property type="entry name" value="MFS_trans_sf"/>
</dbReference>
<evidence type="ECO:0000256" key="1">
    <source>
        <dbReference type="ARBA" id="ARBA00004141"/>
    </source>
</evidence>
<dbReference type="PANTHER" id="PTHR43791">
    <property type="entry name" value="PERMEASE-RELATED"/>
    <property type="match status" value="1"/>
</dbReference>
<dbReference type="FunFam" id="1.20.1250.20:FF:000068">
    <property type="entry name" value="MFS general substrate transporter"/>
    <property type="match status" value="1"/>
</dbReference>
<evidence type="ECO:0000256" key="3">
    <source>
        <dbReference type="ARBA" id="ARBA00022692"/>
    </source>
</evidence>
<name>A0A0G2DX57_PHACM</name>
<evidence type="ECO:0000313" key="11">
    <source>
        <dbReference type="Proteomes" id="UP000053317"/>
    </source>
</evidence>
<evidence type="ECO:0000313" key="10">
    <source>
        <dbReference type="EMBL" id="KKY15482.1"/>
    </source>
</evidence>
<feature type="transmembrane region" description="Helical" evidence="8">
    <location>
        <begin position="178"/>
        <end position="200"/>
    </location>
</feature>